<keyword evidence="7" id="KW-1185">Reference proteome</keyword>
<sequence>MPTAAVARAADAPTREATLTIGLAVLGVFVTYVPISATSVALTTIGTATGASTADLQWVSDAYVIPMAATVLSAGVLGDLYGRRRAFIVGMLLTVLGAIVAGSAGLASGSTAVHTLWLGQAVSGLGAGLLLPTTLALIGHAVPDPRRRGRFIGMWATGLMLGLALGPIISGSLLEATDDLGWIFAPTAALALAAGGVALALLPESKAPEGRRPDWGGQACATVTIASSIYATISGGQHGWSATSTWLGYAVAVIALIGFVAVELTTETPLMDLRLFRSADFTAAGVSALVALFSVVGAFFLLSLFLGYVQHLSALEIGGRMVFVTGVGALVPPFLGPFLHRLQPLLLLAGGLAVSAVGVVALTGIEAGTGYADLAWRLAIFGVGLAITMTTVSTAAINAVSWQQAGMAAATNTALRQYGGALGPAILGVVFSDRLAAGATPTEAVHTALVVNATLLGIAALLCLAAGVVDGVRRRVRPSVGMSATGDR</sequence>
<dbReference type="InterPro" id="IPR011701">
    <property type="entry name" value="MFS"/>
</dbReference>
<evidence type="ECO:0000259" key="5">
    <source>
        <dbReference type="PROSITE" id="PS50850"/>
    </source>
</evidence>
<protein>
    <submittedName>
        <fullName evidence="6">Drug resistance transporter, EmrB/QacA subfamily</fullName>
    </submittedName>
</protein>
<reference evidence="6 7" key="1">
    <citation type="submission" date="2016-10" db="EMBL/GenBank/DDBJ databases">
        <authorList>
            <person name="de Groot N.N."/>
        </authorList>
    </citation>
    <scope>NUCLEOTIDE SEQUENCE [LARGE SCALE GENOMIC DNA]</scope>
    <source>
        <strain evidence="6 7">CGMCC 4.6858</strain>
    </source>
</reference>
<dbReference type="PROSITE" id="PS50850">
    <property type="entry name" value="MFS"/>
    <property type="match status" value="1"/>
</dbReference>
<evidence type="ECO:0000313" key="7">
    <source>
        <dbReference type="Proteomes" id="UP000199034"/>
    </source>
</evidence>
<dbReference type="EMBL" id="FMZM01000002">
    <property type="protein sequence ID" value="SDC51083.1"/>
    <property type="molecule type" value="Genomic_DNA"/>
</dbReference>
<dbReference type="AlphaFoldDB" id="A0A1G6M6I7"/>
<proteinExistence type="predicted"/>
<organism evidence="6 7">
    <name type="scientific">Nocardioides lianchengensis</name>
    <dbReference type="NCBI Taxonomy" id="1045774"/>
    <lineage>
        <taxon>Bacteria</taxon>
        <taxon>Bacillati</taxon>
        <taxon>Actinomycetota</taxon>
        <taxon>Actinomycetes</taxon>
        <taxon>Propionibacteriales</taxon>
        <taxon>Nocardioidaceae</taxon>
        <taxon>Nocardioides</taxon>
    </lineage>
</organism>
<comment type="subcellular location">
    <subcellularLocation>
        <location evidence="1">Cell membrane</location>
        <topology evidence="1">Multi-pass membrane protein</topology>
    </subcellularLocation>
</comment>
<evidence type="ECO:0000313" key="6">
    <source>
        <dbReference type="EMBL" id="SDC51083.1"/>
    </source>
</evidence>
<evidence type="ECO:0000256" key="3">
    <source>
        <dbReference type="ARBA" id="ARBA00022989"/>
    </source>
</evidence>
<dbReference type="GO" id="GO:0022857">
    <property type="term" value="F:transmembrane transporter activity"/>
    <property type="evidence" value="ECO:0007669"/>
    <property type="project" value="InterPro"/>
</dbReference>
<evidence type="ECO:0000256" key="4">
    <source>
        <dbReference type="ARBA" id="ARBA00023136"/>
    </source>
</evidence>
<dbReference type="PANTHER" id="PTHR42718">
    <property type="entry name" value="MAJOR FACILITATOR SUPERFAMILY MULTIDRUG TRANSPORTER MFSC"/>
    <property type="match status" value="1"/>
</dbReference>
<dbReference type="Pfam" id="PF07690">
    <property type="entry name" value="MFS_1"/>
    <property type="match status" value="1"/>
</dbReference>
<evidence type="ECO:0000256" key="2">
    <source>
        <dbReference type="ARBA" id="ARBA00022692"/>
    </source>
</evidence>
<dbReference type="SUPFAM" id="SSF103473">
    <property type="entry name" value="MFS general substrate transporter"/>
    <property type="match status" value="1"/>
</dbReference>
<name>A0A1G6M6I7_9ACTN</name>
<keyword evidence="3" id="KW-1133">Transmembrane helix</keyword>
<dbReference type="InterPro" id="IPR020846">
    <property type="entry name" value="MFS_dom"/>
</dbReference>
<accession>A0A1G6M6I7</accession>
<keyword evidence="4" id="KW-0472">Membrane</keyword>
<dbReference type="GO" id="GO:0005886">
    <property type="term" value="C:plasma membrane"/>
    <property type="evidence" value="ECO:0007669"/>
    <property type="project" value="UniProtKB-SubCell"/>
</dbReference>
<dbReference type="Proteomes" id="UP000199034">
    <property type="component" value="Unassembled WGS sequence"/>
</dbReference>
<evidence type="ECO:0000256" key="1">
    <source>
        <dbReference type="ARBA" id="ARBA00004651"/>
    </source>
</evidence>
<keyword evidence="2" id="KW-0812">Transmembrane</keyword>
<dbReference type="STRING" id="1045774.SAMN05421872_102464"/>
<gene>
    <name evidence="6" type="ORF">SAMN05421872_102464</name>
</gene>
<dbReference type="CDD" id="cd17321">
    <property type="entry name" value="MFS_MMR_MDR_like"/>
    <property type="match status" value="1"/>
</dbReference>
<dbReference type="Gene3D" id="1.20.1250.20">
    <property type="entry name" value="MFS general substrate transporter like domains"/>
    <property type="match status" value="2"/>
</dbReference>
<dbReference type="InterPro" id="IPR036259">
    <property type="entry name" value="MFS_trans_sf"/>
</dbReference>
<dbReference type="PANTHER" id="PTHR42718:SF49">
    <property type="entry name" value="EXPORT PROTEIN"/>
    <property type="match status" value="1"/>
</dbReference>
<feature type="domain" description="Major facilitator superfamily (MFS) profile" evidence="5">
    <location>
        <begin position="20"/>
        <end position="477"/>
    </location>
</feature>
<dbReference type="RefSeq" id="WP_211752734.1">
    <property type="nucleotide sequence ID" value="NZ_FMZM01000002.1"/>
</dbReference>